<dbReference type="Pfam" id="PF00447">
    <property type="entry name" value="HSF_DNA-bind"/>
    <property type="match status" value="1"/>
</dbReference>
<feature type="compositionally biased region" description="Low complexity" evidence="12">
    <location>
        <begin position="173"/>
        <end position="189"/>
    </location>
</feature>
<proteinExistence type="inferred from homology"/>
<feature type="compositionally biased region" description="Acidic residues" evidence="12">
    <location>
        <begin position="645"/>
        <end position="659"/>
    </location>
</feature>
<evidence type="ECO:0000256" key="8">
    <source>
        <dbReference type="ARBA" id="ARBA00062447"/>
    </source>
</evidence>
<dbReference type="PANTHER" id="PTHR10015">
    <property type="entry name" value="HEAT SHOCK TRANSCRIPTION FACTOR"/>
    <property type="match status" value="1"/>
</dbReference>
<feature type="compositionally biased region" description="Low complexity" evidence="12">
    <location>
        <begin position="444"/>
        <end position="496"/>
    </location>
</feature>
<organism evidence="14 15">
    <name type="scientific">Maudiozyma barnettii</name>
    <dbReference type="NCBI Taxonomy" id="61262"/>
    <lineage>
        <taxon>Eukaryota</taxon>
        <taxon>Fungi</taxon>
        <taxon>Dikarya</taxon>
        <taxon>Ascomycota</taxon>
        <taxon>Saccharomycotina</taxon>
        <taxon>Saccharomycetes</taxon>
        <taxon>Saccharomycetales</taxon>
        <taxon>Saccharomycetaceae</taxon>
        <taxon>Maudiozyma</taxon>
    </lineage>
</organism>
<dbReference type="InterPro" id="IPR036390">
    <property type="entry name" value="WH_DNA-bd_sf"/>
</dbReference>
<dbReference type="Gene3D" id="1.10.10.10">
    <property type="entry name" value="Winged helix-like DNA-binding domain superfamily/Winged helix DNA-binding domain"/>
    <property type="match status" value="1"/>
</dbReference>
<dbReference type="GO" id="GO:0032993">
    <property type="term" value="C:protein-DNA complex"/>
    <property type="evidence" value="ECO:0007669"/>
    <property type="project" value="UniProtKB-ARBA"/>
</dbReference>
<evidence type="ECO:0000256" key="3">
    <source>
        <dbReference type="ARBA" id="ARBA00023015"/>
    </source>
</evidence>
<evidence type="ECO:0000256" key="4">
    <source>
        <dbReference type="ARBA" id="ARBA00023125"/>
    </source>
</evidence>
<evidence type="ECO:0000259" key="13">
    <source>
        <dbReference type="PROSITE" id="PS00434"/>
    </source>
</evidence>
<keyword evidence="6" id="KW-0539">Nucleus</keyword>
<feature type="region of interest" description="Disordered" evidence="12">
    <location>
        <begin position="133"/>
        <end position="154"/>
    </location>
</feature>
<evidence type="ECO:0000256" key="12">
    <source>
        <dbReference type="SAM" id="MobiDB-lite"/>
    </source>
</evidence>
<sequence>MKETIKEIKPDNNHGQTTDMPMLNDEEIEKILQPTELFPDEIITPSNNDSNTPSNIETIDGTINNNNNTSTNIENESLYNKSITLRNEPMTDLVRHNNRMLGIYNNNNNQQQQQQSEQQPPRQELHSMNIINGRLSNDLPPTHSTANQSRMEQAIHQTTRAPSMTETMYGSMTTQQQHQQSSKPSQPQPHKTRPAFVNKLWSMLNDETNEHLIQWSYDGQSFIVTRREEFVHEVLPRYFKHSNFASFVRQLNMYGWHKVQDVKAGSIQNSSDDRWQFENPNFIRGREDLLINIMRQKGNSANQHHNNNNNNGNGNFNFNEGNEFNRLMTGMENNHNNNNNNNNKPILHLMNEPSTYSGMDVKKDVSTVLNELETIKYNQIAISKDLLRINKDNELLWKENMVARDRHRTQQQTLEKIFRFLTSMVPHMDQKMLMDGIMNFTDTNGGSNNNNPNNNDNNNSNNSNNDNNSNNNVNPIDKNTTFDNNGTNNSNRFSNGYTDFNDGGNSRFHEDVFDEVIDNTKKNAKDGNNTNNNITNIDLNDHNSYYMGNTNRRNPAFDSPSTQIYNEFNTANNNNNNTSNEGIQDNNTYSNFQTYNSYNPYDYIARPSQKARLLLKNRSNSSSSTNVPTISPDNLNRDSKISELPLDDDDEEEEEDDTEPATNPPTMSAKDDNDEDNNIKSDDPDMASTKFLGNIQSNIDEQDLRIQHLEDMVKGLSPIKDKQDNGSGFSLQDYFTSDVLPETHTTATTASISHPTQESQGEGLTPLFYDDNTLLHVGEASLPTDTAPTNSVDNIRSSNRKRKSIDNNNDNKSNDAKIEELSPEPNLKRSKFV</sequence>
<dbReference type="SMART" id="SM00415">
    <property type="entry name" value="HSF"/>
    <property type="match status" value="1"/>
</dbReference>
<feature type="compositionally biased region" description="Polar residues" evidence="12">
    <location>
        <begin position="783"/>
        <end position="792"/>
    </location>
</feature>
<feature type="compositionally biased region" description="Low complexity" evidence="12">
    <location>
        <begin position="747"/>
        <end position="756"/>
    </location>
</feature>
<feature type="compositionally biased region" description="Basic and acidic residues" evidence="12">
    <location>
        <begin position="1"/>
        <end position="12"/>
    </location>
</feature>
<dbReference type="PRINTS" id="PR00056">
    <property type="entry name" value="HSFDOMAIN"/>
</dbReference>
<evidence type="ECO:0000256" key="5">
    <source>
        <dbReference type="ARBA" id="ARBA00023163"/>
    </source>
</evidence>
<feature type="region of interest" description="Disordered" evidence="12">
    <location>
        <begin position="521"/>
        <end position="559"/>
    </location>
</feature>
<dbReference type="InterPro" id="IPR000232">
    <property type="entry name" value="HSF_DNA-bd"/>
</dbReference>
<keyword evidence="14" id="KW-0346">Stress response</keyword>
<evidence type="ECO:0000256" key="2">
    <source>
        <dbReference type="ARBA" id="ARBA00006403"/>
    </source>
</evidence>
<evidence type="ECO:0000313" key="15">
    <source>
        <dbReference type="Proteomes" id="UP000644660"/>
    </source>
</evidence>
<feature type="compositionally biased region" description="Low complexity" evidence="12">
    <location>
        <begin position="526"/>
        <end position="538"/>
    </location>
</feature>
<feature type="compositionally biased region" description="Polar residues" evidence="12">
    <location>
        <begin position="546"/>
        <end position="559"/>
    </location>
</feature>
<gene>
    <name evidence="14" type="ORF">KABA2_04S02772</name>
</gene>
<dbReference type="SUPFAM" id="SSF46785">
    <property type="entry name" value="Winged helix' DNA-binding domain"/>
    <property type="match status" value="1"/>
</dbReference>
<evidence type="ECO:0000256" key="7">
    <source>
        <dbReference type="ARBA" id="ARBA00059868"/>
    </source>
</evidence>
<dbReference type="GO" id="GO:0005634">
    <property type="term" value="C:nucleus"/>
    <property type="evidence" value="ECO:0007669"/>
    <property type="project" value="UniProtKB-SubCell"/>
</dbReference>
<dbReference type="PANTHER" id="PTHR10015:SF427">
    <property type="entry name" value="HEAT SHOCK FACTOR PROTEIN"/>
    <property type="match status" value="1"/>
</dbReference>
<evidence type="ECO:0000256" key="9">
    <source>
        <dbReference type="ARBA" id="ARBA00068818"/>
    </source>
</evidence>
<dbReference type="Proteomes" id="UP000644660">
    <property type="component" value="Unassembled WGS sequence"/>
</dbReference>
<evidence type="ECO:0000256" key="1">
    <source>
        <dbReference type="ARBA" id="ARBA00004123"/>
    </source>
</evidence>
<comment type="similarity">
    <text evidence="2 11">Belongs to the HSF family.</text>
</comment>
<feature type="region of interest" description="Disordered" evidence="12">
    <location>
        <begin position="169"/>
        <end position="192"/>
    </location>
</feature>
<feature type="region of interest" description="Disordered" evidence="12">
    <location>
        <begin position="780"/>
        <end position="833"/>
    </location>
</feature>
<dbReference type="GO" id="GO:0003700">
    <property type="term" value="F:DNA-binding transcription factor activity"/>
    <property type="evidence" value="ECO:0007669"/>
    <property type="project" value="InterPro"/>
</dbReference>
<comment type="subcellular location">
    <subcellularLocation>
        <location evidence="1">Nucleus</location>
    </subcellularLocation>
</comment>
<comment type="caution">
    <text evidence="14">The sequence shown here is derived from an EMBL/GenBank/DDBJ whole genome shotgun (WGS) entry which is preliminary data.</text>
</comment>
<dbReference type="AlphaFoldDB" id="A0A8H2VEV6"/>
<dbReference type="RefSeq" id="XP_041406129.1">
    <property type="nucleotide sequence ID" value="XM_041550195.1"/>
</dbReference>
<dbReference type="FunFam" id="1.10.10.10:FF:000027">
    <property type="entry name" value="Heat shock transcription factor 1"/>
    <property type="match status" value="1"/>
</dbReference>
<accession>A0A8H2VEV6</accession>
<evidence type="ECO:0000313" key="14">
    <source>
        <dbReference type="EMBL" id="CAB4254285.1"/>
    </source>
</evidence>
<keyword evidence="15" id="KW-1185">Reference proteome</keyword>
<reference evidence="14 15" key="1">
    <citation type="submission" date="2020-05" db="EMBL/GenBank/DDBJ databases">
        <authorList>
            <person name="Casaregola S."/>
            <person name="Devillers H."/>
            <person name="Grondin C."/>
        </authorList>
    </citation>
    <scope>NUCLEOTIDE SEQUENCE [LARGE SCALE GENOMIC DNA]</scope>
    <source>
        <strain evidence="14 15">CLIB 1767</strain>
    </source>
</reference>
<feature type="region of interest" description="Disordered" evidence="12">
    <location>
        <begin position="439"/>
        <end position="498"/>
    </location>
</feature>
<protein>
    <recommendedName>
        <fullName evidence="9">Heat shock transcription factor</fullName>
    </recommendedName>
    <alternativeName>
        <fullName evidence="10">Heat shock factor protein</fullName>
    </alternativeName>
</protein>
<evidence type="ECO:0000256" key="11">
    <source>
        <dbReference type="RuleBase" id="RU004020"/>
    </source>
</evidence>
<evidence type="ECO:0000256" key="10">
    <source>
        <dbReference type="ARBA" id="ARBA00084017"/>
    </source>
</evidence>
<comment type="function">
    <text evidence="7">DNA-binding transcription factor that specifically binds heat shock promoter elements (HSE) and activates transcription.</text>
</comment>
<feature type="region of interest" description="Disordered" evidence="12">
    <location>
        <begin position="1"/>
        <end position="20"/>
    </location>
</feature>
<dbReference type="InterPro" id="IPR036388">
    <property type="entry name" value="WH-like_DNA-bd_sf"/>
</dbReference>
<feature type="compositionally biased region" description="Polar residues" evidence="12">
    <location>
        <begin position="142"/>
        <end position="154"/>
    </location>
</feature>
<keyword evidence="3" id="KW-0805">Transcription regulation</keyword>
<name>A0A8H2VEV6_9SACH</name>
<dbReference type="GO" id="GO:0043565">
    <property type="term" value="F:sequence-specific DNA binding"/>
    <property type="evidence" value="ECO:0007669"/>
    <property type="project" value="InterPro"/>
</dbReference>
<dbReference type="EMBL" id="CAEFZW010000004">
    <property type="protein sequence ID" value="CAB4254285.1"/>
    <property type="molecule type" value="Genomic_DNA"/>
</dbReference>
<dbReference type="OrthoDB" id="60033at2759"/>
<feature type="domain" description="HSF-type DNA-binding" evidence="13">
    <location>
        <begin position="235"/>
        <end position="259"/>
    </location>
</feature>
<comment type="subunit">
    <text evidence="8">Homotrimer. Homotrimerization increases the affinity of HSF1 to DNA.</text>
</comment>
<keyword evidence="5" id="KW-0804">Transcription</keyword>
<feature type="region of interest" description="Disordered" evidence="12">
    <location>
        <begin position="747"/>
        <end position="767"/>
    </location>
</feature>
<feature type="compositionally biased region" description="Low complexity" evidence="12">
    <location>
        <begin position="619"/>
        <end position="632"/>
    </location>
</feature>
<feature type="region of interest" description="Disordered" evidence="12">
    <location>
        <begin position="617"/>
        <end position="690"/>
    </location>
</feature>
<dbReference type="GeneID" id="64857273"/>
<keyword evidence="4" id="KW-0238">DNA-binding</keyword>
<dbReference type="PROSITE" id="PS00434">
    <property type="entry name" value="HSF_DOMAIN"/>
    <property type="match status" value="1"/>
</dbReference>
<evidence type="ECO:0000256" key="6">
    <source>
        <dbReference type="ARBA" id="ARBA00023242"/>
    </source>
</evidence>